<organism evidence="1 2">
    <name type="scientific">Trebonia kvetii</name>
    <dbReference type="NCBI Taxonomy" id="2480626"/>
    <lineage>
        <taxon>Bacteria</taxon>
        <taxon>Bacillati</taxon>
        <taxon>Actinomycetota</taxon>
        <taxon>Actinomycetes</taxon>
        <taxon>Streptosporangiales</taxon>
        <taxon>Treboniaceae</taxon>
        <taxon>Trebonia</taxon>
    </lineage>
</organism>
<evidence type="ECO:0000313" key="1">
    <source>
        <dbReference type="EMBL" id="TVZ01829.1"/>
    </source>
</evidence>
<name>A0A6P2BRW6_9ACTN</name>
<dbReference type="AlphaFoldDB" id="A0A6P2BRW6"/>
<protein>
    <submittedName>
        <fullName evidence="1">Uncharacterized protein</fullName>
    </submittedName>
</protein>
<comment type="caution">
    <text evidence="1">The sequence shown here is derived from an EMBL/GenBank/DDBJ whole genome shotgun (WGS) entry which is preliminary data.</text>
</comment>
<keyword evidence="2" id="KW-1185">Reference proteome</keyword>
<gene>
    <name evidence="1" type="ORF">EAS64_30765</name>
</gene>
<dbReference type="EMBL" id="RPFW01000006">
    <property type="protein sequence ID" value="TVZ01829.1"/>
    <property type="molecule type" value="Genomic_DNA"/>
</dbReference>
<reference evidence="1 2" key="1">
    <citation type="submission" date="2018-11" db="EMBL/GenBank/DDBJ databases">
        <title>Trebonia kvetii gen.nov., sp.nov., a novel acidophilic actinobacterium, and proposal of the new actinobacterial family Treboniaceae fam. nov.</title>
        <authorList>
            <person name="Rapoport D."/>
            <person name="Sagova-Mareckova M."/>
            <person name="Sedlacek I."/>
            <person name="Provaznik J."/>
            <person name="Kralova S."/>
            <person name="Pavlinic D."/>
            <person name="Benes V."/>
            <person name="Kopecky J."/>
        </authorList>
    </citation>
    <scope>NUCLEOTIDE SEQUENCE [LARGE SCALE GENOMIC DNA]</scope>
    <source>
        <strain evidence="1 2">15Tr583</strain>
    </source>
</reference>
<proteinExistence type="predicted"/>
<dbReference type="RefSeq" id="WP_145858716.1">
    <property type="nucleotide sequence ID" value="NZ_RPFW01000006.1"/>
</dbReference>
<sequence length="62" mass="6647">MNPAEEITPEHAERLIGLLGMMSDLGREGLAFMVGHMASKNIDLAIEAFGALMATEVSLEES</sequence>
<accession>A0A6P2BRW6</accession>
<evidence type="ECO:0000313" key="2">
    <source>
        <dbReference type="Proteomes" id="UP000460272"/>
    </source>
</evidence>
<dbReference type="Proteomes" id="UP000460272">
    <property type="component" value="Unassembled WGS sequence"/>
</dbReference>